<organism evidence="1 2">
    <name type="scientific">Candidatus Wolfebacteria bacterium RIFCSPHIGHO2_01_FULL_48_22</name>
    <dbReference type="NCBI Taxonomy" id="1802555"/>
    <lineage>
        <taxon>Bacteria</taxon>
        <taxon>Candidatus Wolfeibacteriota</taxon>
    </lineage>
</organism>
<dbReference type="AlphaFoldDB" id="A0A1F8DPK5"/>
<comment type="caution">
    <text evidence="1">The sequence shown here is derived from an EMBL/GenBank/DDBJ whole genome shotgun (WGS) entry which is preliminary data.</text>
</comment>
<reference evidence="1 2" key="1">
    <citation type="journal article" date="2016" name="Nat. Commun.">
        <title>Thousands of microbial genomes shed light on interconnected biogeochemical processes in an aquifer system.</title>
        <authorList>
            <person name="Anantharaman K."/>
            <person name="Brown C.T."/>
            <person name="Hug L.A."/>
            <person name="Sharon I."/>
            <person name="Castelle C.J."/>
            <person name="Probst A.J."/>
            <person name="Thomas B.C."/>
            <person name="Singh A."/>
            <person name="Wilkins M.J."/>
            <person name="Karaoz U."/>
            <person name="Brodie E.L."/>
            <person name="Williams K.H."/>
            <person name="Hubbard S.S."/>
            <person name="Banfield J.F."/>
        </authorList>
    </citation>
    <scope>NUCLEOTIDE SEQUENCE [LARGE SCALE GENOMIC DNA]</scope>
</reference>
<gene>
    <name evidence="1" type="ORF">A2755_03275</name>
</gene>
<proteinExistence type="predicted"/>
<evidence type="ECO:0000313" key="1">
    <source>
        <dbReference type="EMBL" id="OGM90551.1"/>
    </source>
</evidence>
<evidence type="ECO:0000313" key="2">
    <source>
        <dbReference type="Proteomes" id="UP000177029"/>
    </source>
</evidence>
<name>A0A1F8DPK5_9BACT</name>
<dbReference type="Proteomes" id="UP000177029">
    <property type="component" value="Unassembled WGS sequence"/>
</dbReference>
<protein>
    <recommendedName>
        <fullName evidence="3">Addiction module toxin, HicA family</fullName>
    </recommendedName>
</protein>
<evidence type="ECO:0008006" key="3">
    <source>
        <dbReference type="Google" id="ProtNLM"/>
    </source>
</evidence>
<dbReference type="EMBL" id="MGIP01000019">
    <property type="protein sequence ID" value="OGM90551.1"/>
    <property type="molecule type" value="Genomic_DNA"/>
</dbReference>
<dbReference type="STRING" id="1802555.A2755_03275"/>
<accession>A0A1F8DPK5</accession>
<sequence length="75" mass="8596">MKKLFVNTKSTSSSELEHIARKCDFRVVQGKKHTKIETTDGVFITTVPRHAKIKREVAKEIVKRMNEHGAGIEYI</sequence>